<evidence type="ECO:0000313" key="4">
    <source>
        <dbReference type="Proteomes" id="UP000494260"/>
    </source>
</evidence>
<evidence type="ECO:0000259" key="2">
    <source>
        <dbReference type="Pfam" id="PF07007"/>
    </source>
</evidence>
<accession>A0A6P2SU42</accession>
<dbReference type="Proteomes" id="UP000494260">
    <property type="component" value="Unassembled WGS sequence"/>
</dbReference>
<gene>
    <name evidence="3" type="ORF">BLA18109_00622</name>
</gene>
<feature type="domain" description="Lysozyme inhibitor LprI-like N-terminal" evidence="2">
    <location>
        <begin position="59"/>
        <end position="138"/>
    </location>
</feature>
<dbReference type="AlphaFoldDB" id="A0A6P2SU42"/>
<dbReference type="EMBL" id="CABVQH010000002">
    <property type="protein sequence ID" value="VWC54407.1"/>
    <property type="molecule type" value="Genomic_DNA"/>
</dbReference>
<feature type="chain" id="PRO_5026680083" description="Lysozyme inhibitor LprI-like N-terminal domain-containing protein" evidence="1">
    <location>
        <begin position="24"/>
        <end position="155"/>
    </location>
</feature>
<dbReference type="Pfam" id="PF07007">
    <property type="entry name" value="LprI"/>
    <property type="match status" value="1"/>
</dbReference>
<dbReference type="Gene3D" id="1.20.1270.180">
    <property type="match status" value="1"/>
</dbReference>
<keyword evidence="1" id="KW-0732">Signal</keyword>
<protein>
    <recommendedName>
        <fullName evidence="2">Lysozyme inhibitor LprI-like N-terminal domain-containing protein</fullName>
    </recommendedName>
</protein>
<name>A0A6P2SU42_BURL3</name>
<proteinExistence type="predicted"/>
<feature type="signal peptide" evidence="1">
    <location>
        <begin position="1"/>
        <end position="23"/>
    </location>
</feature>
<dbReference type="InterPro" id="IPR009739">
    <property type="entry name" value="LprI-like_N"/>
</dbReference>
<evidence type="ECO:0000256" key="1">
    <source>
        <dbReference type="SAM" id="SignalP"/>
    </source>
</evidence>
<organism evidence="3 4">
    <name type="scientific">Burkholderia lata (strain ATCC 17760 / DSM 23089 / LMG 22485 / NCIMB 9086 / R18194 / 383)</name>
    <dbReference type="NCBI Taxonomy" id="482957"/>
    <lineage>
        <taxon>Bacteria</taxon>
        <taxon>Pseudomonadati</taxon>
        <taxon>Pseudomonadota</taxon>
        <taxon>Betaproteobacteria</taxon>
        <taxon>Burkholderiales</taxon>
        <taxon>Burkholderiaceae</taxon>
        <taxon>Burkholderia</taxon>
        <taxon>Burkholderia cepacia complex</taxon>
    </lineage>
</organism>
<evidence type="ECO:0000313" key="3">
    <source>
        <dbReference type="EMBL" id="VWC54407.1"/>
    </source>
</evidence>
<sequence>MLRRAVFISGMSVSLAVSMTAIADTTSDEAGTEYQRLTAPRVMSDDLVPDCPLDGAPSCLKVFVDRADARLNLLYQGLLQQLNADPGVKQALITSERRWIAFRDANCRVPSAYYRGAMHDYKVQDCLLDLTKRRAEALRKFAWTDQMLTGLNLGK</sequence>
<reference evidence="3 4" key="1">
    <citation type="submission" date="2019-09" db="EMBL/GenBank/DDBJ databases">
        <authorList>
            <person name="Depoorter E."/>
        </authorList>
    </citation>
    <scope>NUCLEOTIDE SEQUENCE [LARGE SCALE GENOMIC DNA]</scope>
    <source>
        <strain evidence="3">R-18109</strain>
    </source>
</reference>